<keyword evidence="1 2" id="KW-0238">DNA-binding</keyword>
<name>A0ABQ0IKE8_9ACTN</name>
<accession>A0ABQ0IKE8</accession>
<proteinExistence type="predicted"/>
<evidence type="ECO:0000256" key="2">
    <source>
        <dbReference type="PROSITE-ProRule" id="PRU00335"/>
    </source>
</evidence>
<evidence type="ECO:0000313" key="4">
    <source>
        <dbReference type="EMBL" id="GAC84017.1"/>
    </source>
</evidence>
<dbReference type="InterPro" id="IPR036271">
    <property type="entry name" value="Tet_transcr_reg_TetR-rel_C_sf"/>
</dbReference>
<sequence>MARNDDRRRALADAGIAVLAGEGARGLTHRAVDRAAGVPLGTTTNYFRTRAALLQGLVERIGERLAPSEEFLAANAHREPSRDLFADYLRNIVDRLLTNREVTIALLELRLEGIRRPEVAEIIGEWRRRGFAADVAFNEQAGLPGTAREIALFHHAIDGLVLDSLTGPLLDEEPLERVIDALVAGLLPG</sequence>
<dbReference type="InterPro" id="IPR009057">
    <property type="entry name" value="Homeodomain-like_sf"/>
</dbReference>
<dbReference type="SUPFAM" id="SSF46689">
    <property type="entry name" value="Homeodomain-like"/>
    <property type="match status" value="1"/>
</dbReference>
<dbReference type="Pfam" id="PF17940">
    <property type="entry name" value="TetR_C_31"/>
    <property type="match status" value="1"/>
</dbReference>
<dbReference type="PROSITE" id="PS50977">
    <property type="entry name" value="HTH_TETR_2"/>
    <property type="match status" value="1"/>
</dbReference>
<organism evidence="4 5">
    <name type="scientific">Gordonia paraffinivorans NBRC 108238</name>
    <dbReference type="NCBI Taxonomy" id="1223543"/>
    <lineage>
        <taxon>Bacteria</taxon>
        <taxon>Bacillati</taxon>
        <taxon>Actinomycetota</taxon>
        <taxon>Actinomycetes</taxon>
        <taxon>Mycobacteriales</taxon>
        <taxon>Gordoniaceae</taxon>
        <taxon>Gordonia</taxon>
    </lineage>
</organism>
<evidence type="ECO:0000256" key="1">
    <source>
        <dbReference type="ARBA" id="ARBA00023125"/>
    </source>
</evidence>
<evidence type="ECO:0000259" key="3">
    <source>
        <dbReference type="PROSITE" id="PS50977"/>
    </source>
</evidence>
<feature type="DNA-binding region" description="H-T-H motif" evidence="2">
    <location>
        <begin position="28"/>
        <end position="47"/>
    </location>
</feature>
<dbReference type="Gene3D" id="1.10.357.10">
    <property type="entry name" value="Tetracycline Repressor, domain 2"/>
    <property type="match status" value="1"/>
</dbReference>
<dbReference type="Proteomes" id="UP000035021">
    <property type="component" value="Unassembled WGS sequence"/>
</dbReference>
<evidence type="ECO:0000313" key="5">
    <source>
        <dbReference type="Proteomes" id="UP000035021"/>
    </source>
</evidence>
<dbReference type="RefSeq" id="WP_006900251.1">
    <property type="nucleotide sequence ID" value="NZ_BAOQ01000017.1"/>
</dbReference>
<gene>
    <name evidence="4" type="ORF">GP2_017_00460</name>
</gene>
<dbReference type="InterPro" id="IPR001647">
    <property type="entry name" value="HTH_TetR"/>
</dbReference>
<reference evidence="4 5" key="1">
    <citation type="submission" date="2013-02" db="EMBL/GenBank/DDBJ databases">
        <title>Whole genome shotgun sequence of Gordonia paraffinivorans NBRC 108238.</title>
        <authorList>
            <person name="Isaki-Nakamura S."/>
            <person name="Hosoyama A."/>
            <person name="Tsuchikane K."/>
            <person name="Ando Y."/>
            <person name="Baba S."/>
            <person name="Ohji S."/>
            <person name="Hamada M."/>
            <person name="Tamura T."/>
            <person name="Yamazoe A."/>
            <person name="Yamazaki S."/>
            <person name="Fujita N."/>
        </authorList>
    </citation>
    <scope>NUCLEOTIDE SEQUENCE [LARGE SCALE GENOMIC DNA]</scope>
    <source>
        <strain evidence="4 5">NBRC 108238</strain>
    </source>
</reference>
<keyword evidence="5" id="KW-1185">Reference proteome</keyword>
<protein>
    <submittedName>
        <fullName evidence="4">TetR family transcriptional regulator</fullName>
    </submittedName>
</protein>
<dbReference type="SUPFAM" id="SSF48498">
    <property type="entry name" value="Tetracyclin repressor-like, C-terminal domain"/>
    <property type="match status" value="1"/>
</dbReference>
<dbReference type="InterPro" id="IPR041583">
    <property type="entry name" value="TetR_C_31"/>
</dbReference>
<dbReference type="GeneID" id="60750506"/>
<dbReference type="EMBL" id="BAOQ01000017">
    <property type="protein sequence ID" value="GAC84017.1"/>
    <property type="molecule type" value="Genomic_DNA"/>
</dbReference>
<comment type="caution">
    <text evidence="4">The sequence shown here is derived from an EMBL/GenBank/DDBJ whole genome shotgun (WGS) entry which is preliminary data.</text>
</comment>
<feature type="domain" description="HTH tetR-type" evidence="3">
    <location>
        <begin position="5"/>
        <end position="65"/>
    </location>
</feature>